<sequence>MTTASVAEGGGVDAARLRKHLRRKLNYADLQRIVIEVPLISDKRRSKAMEIAAVAKGVKSVAIQKEDADQLVIIGEGVDAAKVTKRLRRKLKYADLVSVEQVEGTAEN</sequence>
<accession>A0ACB9L9W7</accession>
<evidence type="ECO:0000313" key="2">
    <source>
        <dbReference type="Proteomes" id="UP000828941"/>
    </source>
</evidence>
<reference evidence="1 2" key="1">
    <citation type="journal article" date="2022" name="DNA Res.">
        <title>Chromosomal-level genome assembly of the orchid tree Bauhinia variegata (Leguminosae; Cercidoideae) supports the allotetraploid origin hypothesis of Bauhinia.</title>
        <authorList>
            <person name="Zhong Y."/>
            <person name="Chen Y."/>
            <person name="Zheng D."/>
            <person name="Pang J."/>
            <person name="Liu Y."/>
            <person name="Luo S."/>
            <person name="Meng S."/>
            <person name="Qian L."/>
            <person name="Wei D."/>
            <person name="Dai S."/>
            <person name="Zhou R."/>
        </authorList>
    </citation>
    <scope>NUCLEOTIDE SEQUENCE [LARGE SCALE GENOMIC DNA]</scope>
    <source>
        <strain evidence="1">BV-YZ2020</strain>
    </source>
</reference>
<comment type="caution">
    <text evidence="1">The sequence shown here is derived from an EMBL/GenBank/DDBJ whole genome shotgun (WGS) entry which is preliminary data.</text>
</comment>
<dbReference type="EMBL" id="CM039437">
    <property type="protein sequence ID" value="KAI4306192.1"/>
    <property type="molecule type" value="Genomic_DNA"/>
</dbReference>
<evidence type="ECO:0000313" key="1">
    <source>
        <dbReference type="EMBL" id="KAI4306192.1"/>
    </source>
</evidence>
<organism evidence="1 2">
    <name type="scientific">Bauhinia variegata</name>
    <name type="common">Purple orchid tree</name>
    <name type="synonym">Phanera variegata</name>
    <dbReference type="NCBI Taxonomy" id="167791"/>
    <lineage>
        <taxon>Eukaryota</taxon>
        <taxon>Viridiplantae</taxon>
        <taxon>Streptophyta</taxon>
        <taxon>Embryophyta</taxon>
        <taxon>Tracheophyta</taxon>
        <taxon>Spermatophyta</taxon>
        <taxon>Magnoliopsida</taxon>
        <taxon>eudicotyledons</taxon>
        <taxon>Gunneridae</taxon>
        <taxon>Pentapetalae</taxon>
        <taxon>rosids</taxon>
        <taxon>fabids</taxon>
        <taxon>Fabales</taxon>
        <taxon>Fabaceae</taxon>
        <taxon>Cercidoideae</taxon>
        <taxon>Cercideae</taxon>
        <taxon>Bauhiniinae</taxon>
        <taxon>Bauhinia</taxon>
    </lineage>
</organism>
<gene>
    <name evidence="1" type="ORF">L6164_029488</name>
</gene>
<name>A0ACB9L9W7_BAUVA</name>
<dbReference type="Proteomes" id="UP000828941">
    <property type="component" value="Chromosome 12"/>
</dbReference>
<protein>
    <submittedName>
        <fullName evidence="1">Uncharacterized protein</fullName>
    </submittedName>
</protein>
<keyword evidence="2" id="KW-1185">Reference proteome</keyword>
<proteinExistence type="predicted"/>